<evidence type="ECO:0000313" key="3">
    <source>
        <dbReference type="Proteomes" id="UP000028007"/>
    </source>
</evidence>
<dbReference type="SUPFAM" id="SSF109854">
    <property type="entry name" value="DinB/YfiT-like putative metalloenzymes"/>
    <property type="match status" value="1"/>
</dbReference>
<comment type="caution">
    <text evidence="2">The sequence shown here is derived from an EMBL/GenBank/DDBJ whole genome shotgun (WGS) entry which is preliminary data.</text>
</comment>
<keyword evidence="3" id="KW-1185">Reference proteome</keyword>
<dbReference type="InterPro" id="IPR024775">
    <property type="entry name" value="DinB-like"/>
</dbReference>
<dbReference type="Gene3D" id="1.20.120.450">
    <property type="entry name" value="dinb family like domain"/>
    <property type="match status" value="1"/>
</dbReference>
<dbReference type="InterPro" id="IPR034660">
    <property type="entry name" value="DinB/YfiT-like"/>
</dbReference>
<proteinExistence type="predicted"/>
<dbReference type="eggNOG" id="COG2318">
    <property type="taxonomic scope" value="Bacteria"/>
</dbReference>
<evidence type="ECO:0000259" key="1">
    <source>
        <dbReference type="Pfam" id="PF12867"/>
    </source>
</evidence>
<sequence>MNRPQPEECPEWALNYIKHVQGDLIELLVQQAEIWPEQLESMQELADYAYAPGKWTVKEMAGHVIDTERILVYRLTAFARAEKAALPGFEEDDYVKNARFKERTLQSLGEEFALLRKANLYLFRSLNEQELDRIGSASGRQISVRAILHVLAGHVAHHSQILKERYL</sequence>
<dbReference type="AlphaFoldDB" id="A0A081PGE5"/>
<reference evidence="2 3" key="1">
    <citation type="journal article" date="1992" name="Int. J. Syst. Bacteriol.">
        <title>Sphingobacterium antarcticus sp. nov. a Psychrotrophic Bacterium from the Soils of Schirmacher Oasis, Antarctica.</title>
        <authorList>
            <person name="Shivaji S."/>
            <person name="Ray M.K."/>
            <person name="Rao N.S."/>
            <person name="Saiserr L."/>
            <person name="Jagannadham M.V."/>
            <person name="Kumar G.S."/>
            <person name="Reddy G."/>
            <person name="Bhargava P.M."/>
        </authorList>
    </citation>
    <scope>NUCLEOTIDE SEQUENCE [LARGE SCALE GENOMIC DNA]</scope>
    <source>
        <strain evidence="2 3">4BY</strain>
    </source>
</reference>
<dbReference type="EMBL" id="JNFF01000062">
    <property type="protein sequence ID" value="KEQ29768.1"/>
    <property type="molecule type" value="Genomic_DNA"/>
</dbReference>
<organism evidence="2 3">
    <name type="scientific">Pedobacter antarcticus 4BY</name>
    <dbReference type="NCBI Taxonomy" id="1358423"/>
    <lineage>
        <taxon>Bacteria</taxon>
        <taxon>Pseudomonadati</taxon>
        <taxon>Bacteroidota</taxon>
        <taxon>Sphingobacteriia</taxon>
        <taxon>Sphingobacteriales</taxon>
        <taxon>Sphingobacteriaceae</taxon>
        <taxon>Pedobacter</taxon>
    </lineage>
</organism>
<dbReference type="Pfam" id="PF12867">
    <property type="entry name" value="DinB_2"/>
    <property type="match status" value="1"/>
</dbReference>
<protein>
    <recommendedName>
        <fullName evidence="1">DinB-like domain-containing protein</fullName>
    </recommendedName>
</protein>
<dbReference type="Proteomes" id="UP000028007">
    <property type="component" value="Unassembled WGS sequence"/>
</dbReference>
<name>A0A081PGE5_9SPHI</name>
<feature type="domain" description="DinB-like" evidence="1">
    <location>
        <begin position="43"/>
        <end position="160"/>
    </location>
</feature>
<accession>A0A081PGE5</accession>
<dbReference type="OrthoDB" id="9793216at2"/>
<dbReference type="RefSeq" id="WP_037441262.1">
    <property type="nucleotide sequence ID" value="NZ_JNFF01000062.1"/>
</dbReference>
<gene>
    <name evidence="2" type="ORF">N180_05850</name>
</gene>
<evidence type="ECO:0000313" key="2">
    <source>
        <dbReference type="EMBL" id="KEQ29768.1"/>
    </source>
</evidence>